<sequence>MGTLQAQNKALREAYAALFATTSQSLSAFANLRQSATRLAAEVRDAERDRASHRASATPTTIRAYYPDVQMANALRAVEEQGRAAGAVEGRLLGQMARVEELLVREGLGGVVEEGKRRGGR</sequence>
<dbReference type="AlphaFoldDB" id="A0A2B7WNS3"/>
<dbReference type="EMBL" id="PDNB01000231">
    <property type="protein sequence ID" value="PGG98151.1"/>
    <property type="molecule type" value="Genomic_DNA"/>
</dbReference>
<protein>
    <submittedName>
        <fullName evidence="1">Uncharacterized protein</fullName>
    </submittedName>
</protein>
<comment type="caution">
    <text evidence="1">The sequence shown here is derived from an EMBL/GenBank/DDBJ whole genome shotgun (WGS) entry which is preliminary data.</text>
</comment>
<evidence type="ECO:0000313" key="2">
    <source>
        <dbReference type="Proteomes" id="UP000223968"/>
    </source>
</evidence>
<gene>
    <name evidence="1" type="ORF">AJ79_08974</name>
</gene>
<evidence type="ECO:0000313" key="1">
    <source>
        <dbReference type="EMBL" id="PGG98151.1"/>
    </source>
</evidence>
<dbReference type="Proteomes" id="UP000223968">
    <property type="component" value="Unassembled WGS sequence"/>
</dbReference>
<keyword evidence="2" id="KW-1185">Reference proteome</keyword>
<organism evidence="1 2">
    <name type="scientific">Helicocarpus griseus UAMH5409</name>
    <dbReference type="NCBI Taxonomy" id="1447875"/>
    <lineage>
        <taxon>Eukaryota</taxon>
        <taxon>Fungi</taxon>
        <taxon>Dikarya</taxon>
        <taxon>Ascomycota</taxon>
        <taxon>Pezizomycotina</taxon>
        <taxon>Eurotiomycetes</taxon>
        <taxon>Eurotiomycetidae</taxon>
        <taxon>Onygenales</taxon>
        <taxon>Ajellomycetaceae</taxon>
        <taxon>Helicocarpus</taxon>
    </lineage>
</organism>
<name>A0A2B7WNS3_9EURO</name>
<accession>A0A2B7WNS3</accession>
<proteinExistence type="predicted"/>
<reference evidence="1 2" key="1">
    <citation type="submission" date="2017-10" db="EMBL/GenBank/DDBJ databases">
        <title>Comparative genomics in systemic dimorphic fungi from Ajellomycetaceae.</title>
        <authorList>
            <person name="Munoz J.F."/>
            <person name="Mcewen J.G."/>
            <person name="Clay O.K."/>
            <person name="Cuomo C.A."/>
        </authorList>
    </citation>
    <scope>NUCLEOTIDE SEQUENCE [LARGE SCALE GENOMIC DNA]</scope>
    <source>
        <strain evidence="1 2">UAMH5409</strain>
    </source>
</reference>